<dbReference type="Gene3D" id="3.40.190.290">
    <property type="match status" value="1"/>
</dbReference>
<dbReference type="KEGG" id="cpau:EHF44_24465"/>
<evidence type="ECO:0000259" key="5">
    <source>
        <dbReference type="PROSITE" id="PS50931"/>
    </source>
</evidence>
<dbReference type="PANTHER" id="PTHR30537:SF81">
    <property type="entry name" value="TRANSCRIPTIONAL REGULATOR-RELATED"/>
    <property type="match status" value="1"/>
</dbReference>
<gene>
    <name evidence="6" type="ORF">EHF44_24465</name>
</gene>
<dbReference type="Proteomes" id="UP000270411">
    <property type="component" value="Chromosome 2"/>
</dbReference>
<dbReference type="InterPro" id="IPR000847">
    <property type="entry name" value="LysR_HTH_N"/>
</dbReference>
<name>A0A3G8HAB8_9BURK</name>
<evidence type="ECO:0000313" key="6">
    <source>
        <dbReference type="EMBL" id="AZG16532.1"/>
    </source>
</evidence>
<reference evidence="7" key="1">
    <citation type="submission" date="2018-11" db="EMBL/GenBank/DDBJ databases">
        <title>FDA dAtabase for Regulatory Grade micrObial Sequences (FDA-ARGOS): Supporting development and validation of Infectious Disease Dx tests.</title>
        <authorList>
            <person name="Goldberg B."/>
            <person name="Campos J."/>
            <person name="Tallon L."/>
            <person name="Sadzewicz L."/>
            <person name="Zhao X."/>
            <person name="Vavikolanu K."/>
            <person name="Mehta A."/>
            <person name="Aluvathingal J."/>
            <person name="Nadendla S."/>
            <person name="Geyer C."/>
            <person name="Nandy P."/>
            <person name="Yan Y."/>
            <person name="Sichtig H."/>
        </authorList>
    </citation>
    <scope>NUCLEOTIDE SEQUENCE [LARGE SCALE GENOMIC DNA]</scope>
    <source>
        <strain evidence="7">FDAARGOS_614</strain>
    </source>
</reference>
<dbReference type="GO" id="GO:0043565">
    <property type="term" value="F:sequence-specific DNA binding"/>
    <property type="evidence" value="ECO:0007669"/>
    <property type="project" value="TreeGrafter"/>
</dbReference>
<evidence type="ECO:0000313" key="7">
    <source>
        <dbReference type="Proteomes" id="UP000270411"/>
    </source>
</evidence>
<dbReference type="AlphaFoldDB" id="A0A3G8HAB8"/>
<dbReference type="RefSeq" id="WP_124686263.1">
    <property type="nucleotide sequence ID" value="NZ_CP033970.1"/>
</dbReference>
<dbReference type="GO" id="GO:0006351">
    <property type="term" value="P:DNA-templated transcription"/>
    <property type="evidence" value="ECO:0007669"/>
    <property type="project" value="TreeGrafter"/>
</dbReference>
<dbReference type="InterPro" id="IPR036388">
    <property type="entry name" value="WH-like_DNA-bd_sf"/>
</dbReference>
<feature type="domain" description="HTH lysR-type" evidence="5">
    <location>
        <begin position="1"/>
        <end position="59"/>
    </location>
</feature>
<dbReference type="FunFam" id="3.40.190.290:FF:000001">
    <property type="entry name" value="Transcriptional regulator, LysR family"/>
    <property type="match status" value="1"/>
</dbReference>
<dbReference type="Pfam" id="PF03466">
    <property type="entry name" value="LysR_substrate"/>
    <property type="match status" value="1"/>
</dbReference>
<dbReference type="InterPro" id="IPR058163">
    <property type="entry name" value="LysR-type_TF_proteobact-type"/>
</dbReference>
<organism evidence="6 7">
    <name type="scientific">Cupriavidus pauculus</name>
    <dbReference type="NCBI Taxonomy" id="82633"/>
    <lineage>
        <taxon>Bacteria</taxon>
        <taxon>Pseudomonadati</taxon>
        <taxon>Pseudomonadota</taxon>
        <taxon>Betaproteobacteria</taxon>
        <taxon>Burkholderiales</taxon>
        <taxon>Burkholderiaceae</taxon>
        <taxon>Cupriavidus</taxon>
    </lineage>
</organism>
<evidence type="ECO:0000256" key="3">
    <source>
        <dbReference type="ARBA" id="ARBA00023125"/>
    </source>
</evidence>
<dbReference type="Pfam" id="PF00126">
    <property type="entry name" value="HTH_1"/>
    <property type="match status" value="1"/>
</dbReference>
<dbReference type="GO" id="GO:0003700">
    <property type="term" value="F:DNA-binding transcription factor activity"/>
    <property type="evidence" value="ECO:0007669"/>
    <property type="project" value="InterPro"/>
</dbReference>
<dbReference type="InterPro" id="IPR036390">
    <property type="entry name" value="WH_DNA-bd_sf"/>
</dbReference>
<dbReference type="PANTHER" id="PTHR30537">
    <property type="entry name" value="HTH-TYPE TRANSCRIPTIONAL REGULATOR"/>
    <property type="match status" value="1"/>
</dbReference>
<dbReference type="InterPro" id="IPR005119">
    <property type="entry name" value="LysR_subst-bd"/>
</dbReference>
<evidence type="ECO:0000256" key="4">
    <source>
        <dbReference type="ARBA" id="ARBA00023163"/>
    </source>
</evidence>
<dbReference type="EMBL" id="CP033970">
    <property type="protein sequence ID" value="AZG16532.1"/>
    <property type="molecule type" value="Genomic_DNA"/>
</dbReference>
<proteinExistence type="inferred from homology"/>
<keyword evidence="4" id="KW-0804">Transcription</keyword>
<evidence type="ECO:0000256" key="1">
    <source>
        <dbReference type="ARBA" id="ARBA00009437"/>
    </source>
</evidence>
<evidence type="ECO:0000256" key="2">
    <source>
        <dbReference type="ARBA" id="ARBA00023015"/>
    </source>
</evidence>
<dbReference type="SUPFAM" id="SSF46785">
    <property type="entry name" value="Winged helix' DNA-binding domain"/>
    <property type="match status" value="1"/>
</dbReference>
<comment type="similarity">
    <text evidence="1">Belongs to the LysR transcriptional regulatory family.</text>
</comment>
<protein>
    <submittedName>
        <fullName evidence="6">LysR family transcriptional regulator</fullName>
    </submittedName>
</protein>
<dbReference type="Gene3D" id="1.10.10.10">
    <property type="entry name" value="Winged helix-like DNA-binding domain superfamily/Winged helix DNA-binding domain"/>
    <property type="match status" value="1"/>
</dbReference>
<accession>A0A3G8HAB8</accession>
<keyword evidence="3" id="KW-0238">DNA-binding</keyword>
<dbReference type="SUPFAM" id="SSF53850">
    <property type="entry name" value="Periplasmic binding protein-like II"/>
    <property type="match status" value="1"/>
</dbReference>
<dbReference type="CDD" id="cd08422">
    <property type="entry name" value="PBP2_CrgA_like"/>
    <property type="match status" value="1"/>
</dbReference>
<dbReference type="OrthoDB" id="9026421at2"/>
<sequence>MDRIGDIGLFLRVLDLGSISAAARSLDISVAVASQRLQRLERELGVRLLHRTTRRLHATPEGAVLAEQGRPLVEDLEALAGSLRQAGSGISGTLRLTTSASFGRQYVSPLLTEFLRRYPDVHVSVNLDDRVLDVVSSGFDLAIRIGSLDDSTLVARKLADNQRLLCASPDYLRAHGMPRTPADLTGHQCLVLVGAQGRADVWRFEDGKGGEIAVRVRGRVEANTGELLSDAALAGFGIAMHSTWHVCDDLRAGRLVRVMPDYTIAANGIYAVMPQRRLVPARVRAFVDFLAERWRDAPPGTPALGSPRS</sequence>
<keyword evidence="2" id="KW-0805">Transcription regulation</keyword>
<dbReference type="PROSITE" id="PS50931">
    <property type="entry name" value="HTH_LYSR"/>
    <property type="match status" value="1"/>
</dbReference>